<accession>A0ACB7ZC24</accession>
<protein>
    <submittedName>
        <fullName evidence="1">Uncharacterized protein</fullName>
    </submittedName>
</protein>
<dbReference type="EMBL" id="CM037162">
    <property type="protein sequence ID" value="KAH7862996.1"/>
    <property type="molecule type" value="Genomic_DNA"/>
</dbReference>
<name>A0ACB7ZC24_9ERIC</name>
<evidence type="ECO:0000313" key="1">
    <source>
        <dbReference type="EMBL" id="KAH7862996.1"/>
    </source>
</evidence>
<keyword evidence="2" id="KW-1185">Reference proteome</keyword>
<reference evidence="1 2" key="1">
    <citation type="journal article" date="2021" name="Hortic Res">
        <title>High-quality reference genome and annotation aids understanding of berry development for evergreen blueberry (Vaccinium darrowii).</title>
        <authorList>
            <person name="Yu J."/>
            <person name="Hulse-Kemp A.M."/>
            <person name="Babiker E."/>
            <person name="Staton M."/>
        </authorList>
    </citation>
    <scope>NUCLEOTIDE SEQUENCE [LARGE SCALE GENOMIC DNA]</scope>
    <source>
        <strain evidence="2">cv. NJ 8807/NJ 8810</strain>
        <tissue evidence="1">Young leaf</tissue>
    </source>
</reference>
<sequence length="151" mass="17102">MGTYPCALFTSKKDQNPLEFNFMSNPTSEIEEKQQEHERKQGEEEEEEEKREILVSSLRIKTPSRGETKKDEEEEEEDGFRTPPSLDQRIPLISQCPPAPRKPKSIPSRKRKSAYGGGITIIDLSSEVEALFPSSIVVDLGGKINKVRKVN</sequence>
<proteinExistence type="predicted"/>
<gene>
    <name evidence="1" type="ORF">Vadar_011937</name>
</gene>
<organism evidence="1 2">
    <name type="scientific">Vaccinium darrowii</name>
    <dbReference type="NCBI Taxonomy" id="229202"/>
    <lineage>
        <taxon>Eukaryota</taxon>
        <taxon>Viridiplantae</taxon>
        <taxon>Streptophyta</taxon>
        <taxon>Embryophyta</taxon>
        <taxon>Tracheophyta</taxon>
        <taxon>Spermatophyta</taxon>
        <taxon>Magnoliopsida</taxon>
        <taxon>eudicotyledons</taxon>
        <taxon>Gunneridae</taxon>
        <taxon>Pentapetalae</taxon>
        <taxon>asterids</taxon>
        <taxon>Ericales</taxon>
        <taxon>Ericaceae</taxon>
        <taxon>Vaccinioideae</taxon>
        <taxon>Vaccinieae</taxon>
        <taxon>Vaccinium</taxon>
    </lineage>
</organism>
<dbReference type="Proteomes" id="UP000828048">
    <property type="component" value="Chromosome 12"/>
</dbReference>
<comment type="caution">
    <text evidence="1">The sequence shown here is derived from an EMBL/GenBank/DDBJ whole genome shotgun (WGS) entry which is preliminary data.</text>
</comment>
<evidence type="ECO:0000313" key="2">
    <source>
        <dbReference type="Proteomes" id="UP000828048"/>
    </source>
</evidence>